<dbReference type="InterPro" id="IPR000601">
    <property type="entry name" value="PKD_dom"/>
</dbReference>
<evidence type="ECO:0000256" key="1">
    <source>
        <dbReference type="SAM" id="Phobius"/>
    </source>
</evidence>
<feature type="domain" description="PKD" evidence="2">
    <location>
        <begin position="719"/>
        <end position="775"/>
    </location>
</feature>
<dbReference type="OrthoDB" id="7794186at2"/>
<feature type="domain" description="PKD" evidence="2">
    <location>
        <begin position="608"/>
        <end position="689"/>
    </location>
</feature>
<dbReference type="Pfam" id="PF17517">
    <property type="entry name" value="IgGFc_binding"/>
    <property type="match status" value="1"/>
</dbReference>
<dbReference type="Pfam" id="PF18911">
    <property type="entry name" value="PKD_4"/>
    <property type="match status" value="3"/>
</dbReference>
<dbReference type="PROSITE" id="PS50093">
    <property type="entry name" value="PKD"/>
    <property type="match status" value="3"/>
</dbReference>
<evidence type="ECO:0000313" key="4">
    <source>
        <dbReference type="Proteomes" id="UP000321513"/>
    </source>
</evidence>
<dbReference type="NCBIfam" id="TIGR04131">
    <property type="entry name" value="Bac_Flav_CTERM"/>
    <property type="match status" value="1"/>
</dbReference>
<protein>
    <recommendedName>
        <fullName evidence="2">PKD domain-containing protein</fullName>
    </recommendedName>
</protein>
<accession>A0A512BIT0</accession>
<evidence type="ECO:0000259" key="2">
    <source>
        <dbReference type="PROSITE" id="PS50093"/>
    </source>
</evidence>
<keyword evidence="1" id="KW-1133">Transmembrane helix</keyword>
<feature type="domain" description="PKD" evidence="2">
    <location>
        <begin position="801"/>
        <end position="856"/>
    </location>
</feature>
<comment type="caution">
    <text evidence="3">The sequence shown here is derived from an EMBL/GenBank/DDBJ whole genome shotgun (WGS) entry which is preliminary data.</text>
</comment>
<dbReference type="SMART" id="SM00089">
    <property type="entry name" value="PKD"/>
    <property type="match status" value="5"/>
</dbReference>
<name>A0A512BIT0_9BACT</name>
<dbReference type="Proteomes" id="UP000321513">
    <property type="component" value="Unassembled WGS sequence"/>
</dbReference>
<proteinExistence type="predicted"/>
<dbReference type="EMBL" id="BJYT01000030">
    <property type="protein sequence ID" value="GEO11870.1"/>
    <property type="molecule type" value="Genomic_DNA"/>
</dbReference>
<dbReference type="PANTHER" id="PTHR46534">
    <property type="entry name" value="IGGFC_BINDING DOMAIN-CONTAINING PROTEIN"/>
    <property type="match status" value="1"/>
</dbReference>
<reference evidence="3 4" key="1">
    <citation type="submission" date="2019-07" db="EMBL/GenBank/DDBJ databases">
        <title>Whole genome shotgun sequence of Segetibacter aerophilus NBRC 106135.</title>
        <authorList>
            <person name="Hosoyama A."/>
            <person name="Uohara A."/>
            <person name="Ohji S."/>
            <person name="Ichikawa N."/>
        </authorList>
    </citation>
    <scope>NUCLEOTIDE SEQUENCE [LARGE SCALE GENOMIC DNA]</scope>
    <source>
        <strain evidence="3 4">NBRC 106135</strain>
    </source>
</reference>
<keyword evidence="4" id="KW-1185">Reference proteome</keyword>
<dbReference type="PANTHER" id="PTHR46534:SF1">
    <property type="entry name" value="IGGFC-BINDING PROTEIN N-TERMINAL DOMAIN-CONTAINING PROTEIN"/>
    <property type="match status" value="1"/>
</dbReference>
<dbReference type="AlphaFoldDB" id="A0A512BIT0"/>
<dbReference type="InterPro" id="IPR035234">
    <property type="entry name" value="IgGFc-bd_N"/>
</dbReference>
<organism evidence="3 4">
    <name type="scientific">Segetibacter aerophilus</name>
    <dbReference type="NCBI Taxonomy" id="670293"/>
    <lineage>
        <taxon>Bacteria</taxon>
        <taxon>Pseudomonadati</taxon>
        <taxon>Bacteroidota</taxon>
        <taxon>Chitinophagia</taxon>
        <taxon>Chitinophagales</taxon>
        <taxon>Chitinophagaceae</taxon>
        <taxon>Segetibacter</taxon>
    </lineage>
</organism>
<dbReference type="SUPFAM" id="SSF49299">
    <property type="entry name" value="PKD domain"/>
    <property type="match status" value="3"/>
</dbReference>
<dbReference type="Gene3D" id="2.60.40.10">
    <property type="entry name" value="Immunoglobulins"/>
    <property type="match status" value="3"/>
</dbReference>
<sequence>MASEGQLNYLRSPFNLIVNWQYAFLSNRNTKANPMKYVLFSIVTCIAMLIGNSASSQDFSNKGKDFWVIYTGHVDSTVSRLALYITSDQNAKGQVEVNGGTIPFTVTANNVTTVQFTNTSNPSNSVVYNGQLEGVGVKRGIHIIADKPVVVYAHILNAARSGSTLVLPTAVLGKEYYASSYNPISSTSADRSEFAVVATVDNTIVEITPTARDANGAHSANVPYQVSLSKGDVYQYQSNGDLTGSHIKSVGSGTVSCQPIAVFSGSTRTSMGCSNPNSGDNLYQQLFPFASWGRLFYTAPFVNRAYDVFRIIVQDVSTVVSVNGVPLNPSSLVNGRFYEFNTQGNNTARIISSNKPICVFQYLISQNCDGVLADPEMIILNAVDQTLNNITVMSARNNLTPPNTNIVSHFLNIIFKTNNFSSLLIDGKSPAASPVAIPGTGYSYLQENVTNSTNVNPAHHITSDSGFICIAYGYGNIESYGYNAGTNVIDRYQYITMQNLYASINFPATCTYTPFNFSITLPYQPTSLNWDFNNNSNLSPNTSITNNAPRPDSSFVLDGKTLYVYKLKANFTFSAVGTFPIKVIAQNATAEGCSGTQEINYDVVVYERPKANFSITGNGCLSNTMQFADSTNSDGRAIINYSWSFGDNTIAAIKNPSKKYTTAGNYNVKLQAITDIGCVNETTKPVAITSDPVAGFRIPQPTCVSNAITLTDTSKVGVGTIAKWTWDFGDSSSLVMNTTGSAVSHTYANTGAYTVSLNVETAAGCTNNISKTVSIHAQPVADFIVPDVCLNDAFAKFIDSTYIADGSQSTLKYLWHFGDANASATNPDTSILLNPQHKYSATGNYNATLKVTSQFGCASIISKPFFVNGSFPKAAFIVKDSNNLCSNTTVEITNTSTVVPGVITKLEIIWDDINAPAKVFTDESPAAGKIYTNTYPSLLITKKYEIRFKAYSGQSCVNEVVKTITVNGSPDVTFLPVPDICFDDAPRQITQVTETSGLTGVGSFSGTGITSTGMFNAASTTLNTNSGIFPILYTYTTDKGCKDTASGAITVWKVSADAGPDIVVLEGNSATLNPVVSGDNLSYNWTPVIFLSSSKIKSPTTSPRNNVTYKLTITGNASCTASDTILVKVVKQPEVPNAFSPNNDGVNDTWNIRYLSASADATVEIYNRYGTLVYRSIGYSKPWDGTRNGSALPVGVYYYIIDPKFGRAKIAGSVTILR</sequence>
<gene>
    <name evidence="3" type="ORF">SAE01_43660</name>
</gene>
<evidence type="ECO:0000313" key="3">
    <source>
        <dbReference type="EMBL" id="GEO11870.1"/>
    </source>
</evidence>
<dbReference type="InterPro" id="IPR035986">
    <property type="entry name" value="PKD_dom_sf"/>
</dbReference>
<dbReference type="InterPro" id="IPR026341">
    <property type="entry name" value="T9SS_type_B"/>
</dbReference>
<keyword evidence="1" id="KW-0812">Transmembrane</keyword>
<keyword evidence="1" id="KW-0472">Membrane</keyword>
<dbReference type="InterPro" id="IPR022409">
    <property type="entry name" value="PKD/Chitinase_dom"/>
</dbReference>
<feature type="transmembrane region" description="Helical" evidence="1">
    <location>
        <begin position="37"/>
        <end position="54"/>
    </location>
</feature>
<dbReference type="Pfam" id="PF13585">
    <property type="entry name" value="CHU_C"/>
    <property type="match status" value="1"/>
</dbReference>
<dbReference type="CDD" id="cd00146">
    <property type="entry name" value="PKD"/>
    <property type="match status" value="3"/>
</dbReference>
<dbReference type="InterPro" id="IPR013783">
    <property type="entry name" value="Ig-like_fold"/>
</dbReference>